<reference evidence="1" key="1">
    <citation type="submission" date="2022-08" db="EMBL/GenBank/DDBJ databases">
        <authorList>
            <person name="Gutierrez-Valencia J."/>
        </authorList>
    </citation>
    <scope>NUCLEOTIDE SEQUENCE</scope>
</reference>
<sequence>CIASQRTTTSGSRCWVTTRGSGFSSGRTYFSRLGSSARSSGRAAAGSTGSISTSKIGIIQYVRTVSGLSNRLVRVGLMTKPKLMTSAMNGTNRKSD</sequence>
<dbReference type="AlphaFoldDB" id="A0AAV0H565"/>
<name>A0AAV0H565_9ROSI</name>
<dbReference type="Proteomes" id="UP001154282">
    <property type="component" value="Unassembled WGS sequence"/>
</dbReference>
<dbReference type="EMBL" id="CAMGYJ010000002">
    <property type="protein sequence ID" value="CAI0380444.1"/>
    <property type="molecule type" value="Genomic_DNA"/>
</dbReference>
<proteinExistence type="predicted"/>
<gene>
    <name evidence="1" type="ORF">LITE_LOCUS2676</name>
</gene>
<keyword evidence="2" id="KW-1185">Reference proteome</keyword>
<protein>
    <submittedName>
        <fullName evidence="1">Uncharacterized protein</fullName>
    </submittedName>
</protein>
<feature type="non-terminal residue" evidence="1">
    <location>
        <position position="1"/>
    </location>
</feature>
<accession>A0AAV0H565</accession>
<organism evidence="1 2">
    <name type="scientific">Linum tenue</name>
    <dbReference type="NCBI Taxonomy" id="586396"/>
    <lineage>
        <taxon>Eukaryota</taxon>
        <taxon>Viridiplantae</taxon>
        <taxon>Streptophyta</taxon>
        <taxon>Embryophyta</taxon>
        <taxon>Tracheophyta</taxon>
        <taxon>Spermatophyta</taxon>
        <taxon>Magnoliopsida</taxon>
        <taxon>eudicotyledons</taxon>
        <taxon>Gunneridae</taxon>
        <taxon>Pentapetalae</taxon>
        <taxon>rosids</taxon>
        <taxon>fabids</taxon>
        <taxon>Malpighiales</taxon>
        <taxon>Linaceae</taxon>
        <taxon>Linum</taxon>
    </lineage>
</organism>
<comment type="caution">
    <text evidence="1">The sequence shown here is derived from an EMBL/GenBank/DDBJ whole genome shotgun (WGS) entry which is preliminary data.</text>
</comment>
<evidence type="ECO:0000313" key="1">
    <source>
        <dbReference type="EMBL" id="CAI0380444.1"/>
    </source>
</evidence>
<evidence type="ECO:0000313" key="2">
    <source>
        <dbReference type="Proteomes" id="UP001154282"/>
    </source>
</evidence>